<name>A0A0C2VG59_9BACL</name>
<dbReference type="AlphaFoldDB" id="A0A0C2VG59"/>
<keyword evidence="2" id="KW-1185">Reference proteome</keyword>
<dbReference type="RefSeq" id="WP_041057759.1">
    <property type="nucleotide sequence ID" value="NZ_JXRR01000014.1"/>
</dbReference>
<dbReference type="InterPro" id="IPR025916">
    <property type="entry name" value="YdjO"/>
</dbReference>
<accession>A0A0C2VG59</accession>
<evidence type="ECO:0000313" key="1">
    <source>
        <dbReference type="EMBL" id="KIL47872.1"/>
    </source>
</evidence>
<proteinExistence type="predicted"/>
<dbReference type="OrthoDB" id="1955171at2"/>
<dbReference type="PATRIC" id="fig|220754.4.peg.2060"/>
<evidence type="ECO:0008006" key="3">
    <source>
        <dbReference type="Google" id="ProtNLM"/>
    </source>
</evidence>
<dbReference type="Proteomes" id="UP000031972">
    <property type="component" value="Unassembled WGS sequence"/>
</dbReference>
<protein>
    <recommendedName>
        <fullName evidence="3">Cold-shock protein</fullName>
    </recommendedName>
</protein>
<comment type="caution">
    <text evidence="1">The sequence shown here is derived from an EMBL/GenBank/DDBJ whole genome shotgun (WGS) entry which is preliminary data.</text>
</comment>
<dbReference type="EMBL" id="JXRR01000014">
    <property type="protein sequence ID" value="KIL47872.1"/>
    <property type="molecule type" value="Genomic_DNA"/>
</dbReference>
<evidence type="ECO:0000313" key="2">
    <source>
        <dbReference type="Proteomes" id="UP000031972"/>
    </source>
</evidence>
<sequence length="66" mass="7625">MFQRKPTEEVVKEETTVWECSSEECKGWMRSNFSSHEEGSPTCPICGSKMEEGTRLLEVIPNPRKF</sequence>
<reference evidence="1 2" key="1">
    <citation type="submission" date="2015-01" db="EMBL/GenBank/DDBJ databases">
        <title>Jeotgalibacillus campisalis genome sequencing.</title>
        <authorList>
            <person name="Goh K.M."/>
            <person name="Chan K.-G."/>
            <person name="Yaakop A.S."/>
            <person name="Ee R."/>
            <person name="Gan H.M."/>
            <person name="Chan C.S."/>
        </authorList>
    </citation>
    <scope>NUCLEOTIDE SEQUENCE [LARGE SCALE GENOMIC DNA]</scope>
    <source>
        <strain evidence="1 2">SF-57</strain>
    </source>
</reference>
<dbReference type="Pfam" id="PF14169">
    <property type="entry name" value="YdjO"/>
    <property type="match status" value="1"/>
</dbReference>
<gene>
    <name evidence="1" type="ORF">KR50_20390</name>
</gene>
<organism evidence="1 2">
    <name type="scientific">Jeotgalibacillus campisalis</name>
    <dbReference type="NCBI Taxonomy" id="220754"/>
    <lineage>
        <taxon>Bacteria</taxon>
        <taxon>Bacillati</taxon>
        <taxon>Bacillota</taxon>
        <taxon>Bacilli</taxon>
        <taxon>Bacillales</taxon>
        <taxon>Caryophanaceae</taxon>
        <taxon>Jeotgalibacillus</taxon>
    </lineage>
</organism>